<dbReference type="Gene3D" id="1.10.287.130">
    <property type="match status" value="1"/>
</dbReference>
<dbReference type="SMART" id="SM00388">
    <property type="entry name" value="HisKA"/>
    <property type="match status" value="1"/>
</dbReference>
<evidence type="ECO:0000256" key="3">
    <source>
        <dbReference type="ARBA" id="ARBA00012438"/>
    </source>
</evidence>
<dbReference type="SUPFAM" id="SSF47384">
    <property type="entry name" value="Homodimeric domain of signal transducing histidine kinase"/>
    <property type="match status" value="1"/>
</dbReference>
<evidence type="ECO:0000259" key="16">
    <source>
        <dbReference type="PROSITE" id="PS50885"/>
    </source>
</evidence>
<feature type="domain" description="Histidine kinase" evidence="15">
    <location>
        <begin position="244"/>
        <end position="449"/>
    </location>
</feature>
<dbReference type="PROSITE" id="PS50885">
    <property type="entry name" value="HAMP"/>
    <property type="match status" value="1"/>
</dbReference>
<reference evidence="18" key="1">
    <citation type="submission" date="2016-01" db="EMBL/GenBank/DDBJ databases">
        <title>Draft genome of Chromobacterium sp. F49.</title>
        <authorList>
            <person name="Hong K.W."/>
        </authorList>
    </citation>
    <scope>NUCLEOTIDE SEQUENCE [LARGE SCALE GENOMIC DNA]</scope>
    <source>
        <strain evidence="18">P7IIIA</strain>
    </source>
</reference>
<evidence type="ECO:0000256" key="6">
    <source>
        <dbReference type="ARBA" id="ARBA00022679"/>
    </source>
</evidence>
<keyword evidence="10" id="KW-0067">ATP-binding</keyword>
<keyword evidence="9 17" id="KW-0418">Kinase</keyword>
<dbReference type="InterPro" id="IPR036097">
    <property type="entry name" value="HisK_dim/P_sf"/>
</dbReference>
<evidence type="ECO:0000256" key="11">
    <source>
        <dbReference type="ARBA" id="ARBA00022989"/>
    </source>
</evidence>
<evidence type="ECO:0000256" key="8">
    <source>
        <dbReference type="ARBA" id="ARBA00022741"/>
    </source>
</evidence>
<dbReference type="PRINTS" id="PR00344">
    <property type="entry name" value="BCTRLSENSOR"/>
</dbReference>
<protein>
    <recommendedName>
        <fullName evidence="3">histidine kinase</fullName>
        <ecNumber evidence="3">2.7.13.3</ecNumber>
    </recommendedName>
</protein>
<dbReference type="PANTHER" id="PTHR45528:SF1">
    <property type="entry name" value="SENSOR HISTIDINE KINASE CPXA"/>
    <property type="match status" value="1"/>
</dbReference>
<gene>
    <name evidence="17" type="ORF">AWM68_04910</name>
</gene>
<name>A0A165NQG8_9BACL</name>
<dbReference type="SUPFAM" id="SSF55874">
    <property type="entry name" value="ATPase domain of HSP90 chaperone/DNA topoisomerase II/histidine kinase"/>
    <property type="match status" value="1"/>
</dbReference>
<dbReference type="SMART" id="SM00387">
    <property type="entry name" value="HATPase_c"/>
    <property type="match status" value="1"/>
</dbReference>
<accession>A0A165NQG8</accession>
<feature type="domain" description="HAMP" evidence="16">
    <location>
        <begin position="184"/>
        <end position="236"/>
    </location>
</feature>
<dbReference type="AlphaFoldDB" id="A0A165NQG8"/>
<sequence length="457" mass="53730">MIRLNLTQRIWLSFGLLLFTIGLLTAIIYPLSIKDTLTEETYRIIENEQQNVWDPQNQIPQEGESPTDFIERRNAARDVGHFLIVDKYANSQGDPVPQEVLVEMAEKAYEQKNDKGRYELTYEDATLFYAITTKTNVKGEKVYLISYMWDTYRDQMVNRLWLRLVLILLFTGIFSIIPAIWLARYLRSPLIILGKRFEQIAKRNWQEPFHWKGDDEFYVLSKQFEEMRQNLLRHDQAQKTFIQHASHELKTPIMTIKSYAQSVKDGIMPKETTEDMMDVILRETQRMEKRVQNMLYYTKLDAVKLDVVTTENFNFGDLAEDIVERFRYQREDIDFEITGNHYKMNGDKEQWGILLDNLVQNALRYAHHTIRLSAFYKGSEFVIEVFNDGEQITEVTGEEIFQPFRKGNKGQFGLGLAIVKRIAELHGGNVIAKNLQNGVAFQIKMQITDQHQKERQR</sequence>
<dbReference type="Gene3D" id="6.10.340.10">
    <property type="match status" value="1"/>
</dbReference>
<evidence type="ECO:0000256" key="14">
    <source>
        <dbReference type="SAM" id="Phobius"/>
    </source>
</evidence>
<dbReference type="Pfam" id="PF00512">
    <property type="entry name" value="HisKA"/>
    <property type="match status" value="1"/>
</dbReference>
<dbReference type="OrthoDB" id="9780718at2"/>
<dbReference type="PROSITE" id="PS50109">
    <property type="entry name" value="HIS_KIN"/>
    <property type="match status" value="1"/>
</dbReference>
<keyword evidence="18" id="KW-1185">Reference proteome</keyword>
<dbReference type="GO" id="GO:0000155">
    <property type="term" value="F:phosphorelay sensor kinase activity"/>
    <property type="evidence" value="ECO:0007669"/>
    <property type="project" value="InterPro"/>
</dbReference>
<feature type="transmembrane region" description="Helical" evidence="14">
    <location>
        <begin position="160"/>
        <end position="186"/>
    </location>
</feature>
<dbReference type="SUPFAM" id="SSF158472">
    <property type="entry name" value="HAMP domain-like"/>
    <property type="match status" value="1"/>
</dbReference>
<evidence type="ECO:0000256" key="12">
    <source>
        <dbReference type="ARBA" id="ARBA00023012"/>
    </source>
</evidence>
<dbReference type="GO" id="GO:0005886">
    <property type="term" value="C:plasma membrane"/>
    <property type="evidence" value="ECO:0007669"/>
    <property type="project" value="UniProtKB-SubCell"/>
</dbReference>
<evidence type="ECO:0000256" key="4">
    <source>
        <dbReference type="ARBA" id="ARBA00022475"/>
    </source>
</evidence>
<keyword evidence="8" id="KW-0547">Nucleotide-binding</keyword>
<evidence type="ECO:0000256" key="5">
    <source>
        <dbReference type="ARBA" id="ARBA00022553"/>
    </source>
</evidence>
<dbReference type="Gene3D" id="3.30.565.10">
    <property type="entry name" value="Histidine kinase-like ATPase, C-terminal domain"/>
    <property type="match status" value="1"/>
</dbReference>
<proteinExistence type="predicted"/>
<evidence type="ECO:0000256" key="7">
    <source>
        <dbReference type="ARBA" id="ARBA00022692"/>
    </source>
</evidence>
<keyword evidence="7 14" id="KW-0812">Transmembrane</keyword>
<comment type="catalytic activity">
    <reaction evidence="1">
        <text>ATP + protein L-histidine = ADP + protein N-phospho-L-histidine.</text>
        <dbReference type="EC" id="2.7.13.3"/>
    </reaction>
</comment>
<dbReference type="Proteomes" id="UP000076567">
    <property type="component" value="Unassembled WGS sequence"/>
</dbReference>
<evidence type="ECO:0000256" key="13">
    <source>
        <dbReference type="ARBA" id="ARBA00023136"/>
    </source>
</evidence>
<keyword evidence="12" id="KW-0902">Two-component regulatory system</keyword>
<keyword evidence="6" id="KW-0808">Transferase</keyword>
<keyword evidence="13 14" id="KW-0472">Membrane</keyword>
<dbReference type="EC" id="2.7.13.3" evidence="3"/>
<comment type="caution">
    <text evidence="17">The sequence shown here is derived from an EMBL/GenBank/DDBJ whole genome shotgun (WGS) entry which is preliminary data.</text>
</comment>
<keyword evidence="4" id="KW-1003">Cell membrane</keyword>
<keyword evidence="11 14" id="KW-1133">Transmembrane helix</keyword>
<feature type="transmembrane region" description="Helical" evidence="14">
    <location>
        <begin position="12"/>
        <end position="33"/>
    </location>
</feature>
<evidence type="ECO:0000259" key="15">
    <source>
        <dbReference type="PROSITE" id="PS50109"/>
    </source>
</evidence>
<dbReference type="InterPro" id="IPR050398">
    <property type="entry name" value="HssS/ArlS-like"/>
</dbReference>
<evidence type="ECO:0000256" key="10">
    <source>
        <dbReference type="ARBA" id="ARBA00022840"/>
    </source>
</evidence>
<dbReference type="InterPro" id="IPR003661">
    <property type="entry name" value="HisK_dim/P_dom"/>
</dbReference>
<dbReference type="GO" id="GO:0005524">
    <property type="term" value="F:ATP binding"/>
    <property type="evidence" value="ECO:0007669"/>
    <property type="project" value="UniProtKB-KW"/>
</dbReference>
<evidence type="ECO:0000256" key="9">
    <source>
        <dbReference type="ARBA" id="ARBA00022777"/>
    </source>
</evidence>
<keyword evidence="5" id="KW-0597">Phosphoprotein</keyword>
<evidence type="ECO:0000313" key="18">
    <source>
        <dbReference type="Proteomes" id="UP000076567"/>
    </source>
</evidence>
<dbReference type="InterPro" id="IPR003594">
    <property type="entry name" value="HATPase_dom"/>
</dbReference>
<dbReference type="CDD" id="cd00082">
    <property type="entry name" value="HisKA"/>
    <property type="match status" value="1"/>
</dbReference>
<evidence type="ECO:0000256" key="1">
    <source>
        <dbReference type="ARBA" id="ARBA00000085"/>
    </source>
</evidence>
<dbReference type="InterPro" id="IPR005467">
    <property type="entry name" value="His_kinase_dom"/>
</dbReference>
<dbReference type="InterPro" id="IPR036890">
    <property type="entry name" value="HATPase_C_sf"/>
</dbReference>
<dbReference type="InterPro" id="IPR003660">
    <property type="entry name" value="HAMP_dom"/>
</dbReference>
<dbReference type="RefSeq" id="WP_066239972.1">
    <property type="nucleotide sequence ID" value="NZ_LRFC01000012.1"/>
</dbReference>
<evidence type="ECO:0000313" key="17">
    <source>
        <dbReference type="EMBL" id="KZE67201.1"/>
    </source>
</evidence>
<dbReference type="Pfam" id="PF02518">
    <property type="entry name" value="HATPase_c"/>
    <property type="match status" value="1"/>
</dbReference>
<evidence type="ECO:0000256" key="2">
    <source>
        <dbReference type="ARBA" id="ARBA00004651"/>
    </source>
</evidence>
<dbReference type="PANTHER" id="PTHR45528">
    <property type="entry name" value="SENSOR HISTIDINE KINASE CPXA"/>
    <property type="match status" value="1"/>
</dbReference>
<dbReference type="FunFam" id="1.10.287.130:FF:000001">
    <property type="entry name" value="Two-component sensor histidine kinase"/>
    <property type="match status" value="1"/>
</dbReference>
<comment type="subcellular location">
    <subcellularLocation>
        <location evidence="2">Cell membrane</location>
        <topology evidence="2">Multi-pass membrane protein</topology>
    </subcellularLocation>
</comment>
<dbReference type="InterPro" id="IPR004358">
    <property type="entry name" value="Sig_transdc_His_kin-like_C"/>
</dbReference>
<dbReference type="EMBL" id="LRFC01000012">
    <property type="protein sequence ID" value="KZE67201.1"/>
    <property type="molecule type" value="Genomic_DNA"/>
</dbReference>
<organism evidence="17 18">
    <name type="scientific">Fictibacillus phosphorivorans</name>
    <dbReference type="NCBI Taxonomy" id="1221500"/>
    <lineage>
        <taxon>Bacteria</taxon>
        <taxon>Bacillati</taxon>
        <taxon>Bacillota</taxon>
        <taxon>Bacilli</taxon>
        <taxon>Bacillales</taxon>
        <taxon>Fictibacillaceae</taxon>
        <taxon>Fictibacillus</taxon>
    </lineage>
</organism>